<feature type="compositionally biased region" description="Acidic residues" evidence="8">
    <location>
        <begin position="890"/>
        <end position="902"/>
    </location>
</feature>
<feature type="compositionally biased region" description="Basic residues" evidence="8">
    <location>
        <begin position="288"/>
        <end position="305"/>
    </location>
</feature>
<dbReference type="InterPro" id="IPR003822">
    <property type="entry name" value="PAH"/>
</dbReference>
<dbReference type="Gene3D" id="1.20.1160.11">
    <property type="entry name" value="Paired amphipathic helix"/>
    <property type="match status" value="3"/>
</dbReference>
<dbReference type="Proteomes" id="UP000242180">
    <property type="component" value="Unassembled WGS sequence"/>
</dbReference>
<feature type="compositionally biased region" description="Polar residues" evidence="8">
    <location>
        <begin position="115"/>
        <end position="128"/>
    </location>
</feature>
<gene>
    <name evidence="10" type="ORF">BCR43DRAFT_507394</name>
</gene>
<dbReference type="GO" id="GO:0010628">
    <property type="term" value="P:positive regulation of gene expression"/>
    <property type="evidence" value="ECO:0007669"/>
    <property type="project" value="UniProtKB-ARBA"/>
</dbReference>
<dbReference type="InterPro" id="IPR039774">
    <property type="entry name" value="Sin3-like"/>
</dbReference>
<dbReference type="STRING" id="13706.A0A1X2H719"/>
<dbReference type="FunFam" id="1.20.1160.11:FF:000002">
    <property type="entry name" value="Paired amphipathic helix protein SIN3"/>
    <property type="match status" value="1"/>
</dbReference>
<dbReference type="Pfam" id="PF08295">
    <property type="entry name" value="Sin3_corepress"/>
    <property type="match status" value="1"/>
</dbReference>
<keyword evidence="4" id="KW-0805">Transcription regulation</keyword>
<feature type="compositionally biased region" description="Low complexity" evidence="8">
    <location>
        <begin position="69"/>
        <end position="84"/>
    </location>
</feature>
<evidence type="ECO:0000313" key="11">
    <source>
        <dbReference type="Proteomes" id="UP000242180"/>
    </source>
</evidence>
<feature type="region of interest" description="Disordered" evidence="8">
    <location>
        <begin position="451"/>
        <end position="493"/>
    </location>
</feature>
<comment type="caution">
    <text evidence="10">The sequence shown here is derived from an EMBL/GenBank/DDBJ whole genome shotgun (WGS) entry which is preliminary data.</text>
</comment>
<dbReference type="InterPro" id="IPR031693">
    <property type="entry name" value="Sin3_C"/>
</dbReference>
<dbReference type="GO" id="GO:0003714">
    <property type="term" value="F:transcription corepressor activity"/>
    <property type="evidence" value="ECO:0007669"/>
    <property type="project" value="InterPro"/>
</dbReference>
<dbReference type="FunFam" id="1.20.1160.11:FF:000003">
    <property type="entry name" value="Paired amphipathic helix SIN3-like protein"/>
    <property type="match status" value="1"/>
</dbReference>
<feature type="compositionally biased region" description="Basic residues" evidence="8">
    <location>
        <begin position="937"/>
        <end position="946"/>
    </location>
</feature>
<dbReference type="PROSITE" id="PS51477">
    <property type="entry name" value="PAH"/>
    <property type="match status" value="2"/>
</dbReference>
<dbReference type="PANTHER" id="PTHR12346:SF0">
    <property type="entry name" value="SIN3A, ISOFORM G"/>
    <property type="match status" value="1"/>
</dbReference>
<dbReference type="GO" id="GO:0033698">
    <property type="term" value="C:Rpd3L complex"/>
    <property type="evidence" value="ECO:0007669"/>
    <property type="project" value="UniProtKB-ARBA"/>
</dbReference>
<dbReference type="InterPro" id="IPR013194">
    <property type="entry name" value="HDAC_interact_dom"/>
</dbReference>
<keyword evidence="5" id="KW-0804">Transcription</keyword>
<dbReference type="EMBL" id="MCGN01000008">
    <property type="protein sequence ID" value="ORY94197.1"/>
    <property type="molecule type" value="Genomic_DNA"/>
</dbReference>
<name>A0A1X2H719_SYNRA</name>
<keyword evidence="11" id="KW-1185">Reference proteome</keyword>
<evidence type="ECO:0000256" key="4">
    <source>
        <dbReference type="ARBA" id="ARBA00023015"/>
    </source>
</evidence>
<evidence type="ECO:0000256" key="6">
    <source>
        <dbReference type="ARBA" id="ARBA00023242"/>
    </source>
</evidence>
<dbReference type="InParanoid" id="A0A1X2H719"/>
<dbReference type="Pfam" id="PF02671">
    <property type="entry name" value="PAH"/>
    <property type="match status" value="3"/>
</dbReference>
<feature type="compositionally biased region" description="Acidic residues" evidence="8">
    <location>
        <begin position="353"/>
        <end position="363"/>
    </location>
</feature>
<dbReference type="OMA" id="MCEEVIK"/>
<dbReference type="GO" id="GO:0000122">
    <property type="term" value="P:negative regulation of transcription by RNA polymerase II"/>
    <property type="evidence" value="ECO:0007669"/>
    <property type="project" value="TreeGrafter"/>
</dbReference>
<evidence type="ECO:0000256" key="7">
    <source>
        <dbReference type="PROSITE-ProRule" id="PRU00810"/>
    </source>
</evidence>
<feature type="region of interest" description="Disordered" evidence="8">
    <location>
        <begin position="1196"/>
        <end position="1285"/>
    </location>
</feature>
<dbReference type="FunCoup" id="A0A1X2H719">
    <property type="interactions" value="750"/>
</dbReference>
<evidence type="ECO:0000256" key="1">
    <source>
        <dbReference type="ARBA" id="ARBA00004123"/>
    </source>
</evidence>
<keyword evidence="2" id="KW-0678">Repressor</keyword>
<keyword evidence="3" id="KW-0677">Repeat</keyword>
<feature type="region of interest" description="Disordered" evidence="8">
    <location>
        <begin position="269"/>
        <end position="365"/>
    </location>
</feature>
<evidence type="ECO:0000259" key="9">
    <source>
        <dbReference type="SMART" id="SM00761"/>
    </source>
</evidence>
<dbReference type="SUPFAM" id="SSF47762">
    <property type="entry name" value="PAH2 domain"/>
    <property type="match status" value="3"/>
</dbReference>
<evidence type="ECO:0000256" key="3">
    <source>
        <dbReference type="ARBA" id="ARBA00022737"/>
    </source>
</evidence>
<feature type="region of interest" description="Disordered" evidence="8">
    <location>
        <begin position="1"/>
        <end position="171"/>
    </location>
</feature>
<evidence type="ECO:0000256" key="2">
    <source>
        <dbReference type="ARBA" id="ARBA00022491"/>
    </source>
</evidence>
<feature type="compositionally biased region" description="Pro residues" evidence="8">
    <location>
        <begin position="325"/>
        <end position="347"/>
    </location>
</feature>
<feature type="compositionally biased region" description="Acidic residues" evidence="8">
    <location>
        <begin position="1196"/>
        <end position="1216"/>
    </location>
</feature>
<accession>A0A1X2H719</accession>
<dbReference type="FunFam" id="1.20.1160.11:FF:000001">
    <property type="entry name" value="Paired amphipathic helix protein Sin3"/>
    <property type="match status" value="1"/>
</dbReference>
<organism evidence="10 11">
    <name type="scientific">Syncephalastrum racemosum</name>
    <name type="common">Filamentous fungus</name>
    <dbReference type="NCBI Taxonomy" id="13706"/>
    <lineage>
        <taxon>Eukaryota</taxon>
        <taxon>Fungi</taxon>
        <taxon>Fungi incertae sedis</taxon>
        <taxon>Mucoromycota</taxon>
        <taxon>Mucoromycotina</taxon>
        <taxon>Mucoromycetes</taxon>
        <taxon>Mucorales</taxon>
        <taxon>Syncephalastraceae</taxon>
        <taxon>Syncephalastrum</taxon>
    </lineage>
</organism>
<dbReference type="PANTHER" id="PTHR12346">
    <property type="entry name" value="SIN3B-RELATED"/>
    <property type="match status" value="1"/>
</dbReference>
<evidence type="ECO:0000313" key="10">
    <source>
        <dbReference type="EMBL" id="ORY94197.1"/>
    </source>
</evidence>
<feature type="compositionally biased region" description="Basic and acidic residues" evidence="8">
    <location>
        <begin position="954"/>
        <end position="968"/>
    </location>
</feature>
<keyword evidence="6 7" id="KW-0539">Nucleus</keyword>
<sequence>MSTPPSHPRLGADPYRSSDRSMPGSSSFAGSAMTTASSSPHYSHPSRHPFAGPSPVHATPPYHPPTSYPMPYDSHPHSPAAAQPYHHHHSHSQQQQQQQQQHHHHPAPSSSSPAITPSSTNQPDQPYTSHSQPPQQQPPQQQQPQPSSSSSSSQPPPQQQQPHSRDNSGYRPLNVRDALTYLDQVKMEFSDLPNIYNRFLDIMKEFKSQTLDTPGVIERVSMLFHGRPELISGFNTFLPPGYYIQCTTDPSVVRVTAPNGVVSTIHTAPRTAQPAHPPPPPPPPMPPSHHHPPVPHLPPAHHHHPMAASGPPSRPPRSAPGAAQPMPPQYAPPPPHMPGYPYPPSHPLPMTYQEEEEEDEDERDSPMEFNHAITYVNKIKNRFADEPEKYKKFLEVLQTYQKDQRPIQEVYAFVQYLFDGAPDLLEEFKQFLPDITGQPASALDEGPYYRGENANRRMGSPVSSIAPTGRRKRVAQTKKSKMKRTDSATDEDYSEVPYAQPVSAFDTAQPDVSLDEVELFDRIRKYIGNKPSYEEFLKTLNLYTTQVINLDTLIVQVQSFIGNNKDLFEWFKYTVGYDSKDRPIERPRRIIPKPDLHRCQTVADSPSYRLVSEDWQHQPCSARDELCWEVLNDEYVSHPIWASEDSGFAASRKNQYEEAMHRCEEERYEYDLNIQANQNTIALMEPLAKQIEEMSVDEKAAFRLEPGLGGQTRSIYERIIKRVYGKEAGADVIEMLYENPGHAVPTVLKRLKQKGEEWKKAQREWNIVWREMDDKNFYRSLDYQSITFKSTDRKALAPKALTAEIENTRQMQLESLKPNDEEPKYQLQYAFEDVHVFKDVTRIVLSFIERQHAYTNNDRRKVRAFLSTFVPLFFDVEDVLPEGSNHYSDDNEDDDMVEDEEQSTSSETENGGAGGGSESEADKRSESPVIKQQQQQQRRRSRKNRAAKSQQELDLLRDVLTRDTKTGDEENEDAATDETETEAKERPTKRSKQQNARSDEHFADAMADFIPSAQKQKVYNFYCNPTFYCLLRLYQVLYTRLLKMKTLDKALRADARKGKKVNGVAKYLGLYSSRFDDIDVSEGYYSALLNMIDRFFDGEMEQIQFEESVRYLFVTDGYLLFTVDKITQSLVKQIQNVSSDHQSINLLRLFRDNVQRHERMASYRSDALSNINSDENVFLISFNTDTRQMTMLLLSEDEEEDEEDEEGEREEEQEEDVSARSVASEDRNQVAKKEEEEEEEQVVVKEDSTRPDAPPAATEDTTTEQKKETVADEEDVVMEEASKSQ</sequence>
<protein>
    <recommendedName>
        <fullName evidence="9">Histone deacetylase interacting domain-containing protein</fullName>
    </recommendedName>
</protein>
<evidence type="ECO:0000256" key="5">
    <source>
        <dbReference type="ARBA" id="ARBA00023163"/>
    </source>
</evidence>
<dbReference type="SMART" id="SM00761">
    <property type="entry name" value="HDAC_interact"/>
    <property type="match status" value="1"/>
</dbReference>
<proteinExistence type="predicted"/>
<dbReference type="Pfam" id="PF16879">
    <property type="entry name" value="Sin3a_C"/>
    <property type="match status" value="1"/>
</dbReference>
<feature type="compositionally biased region" description="Acidic residues" evidence="8">
    <location>
        <begin position="969"/>
        <end position="980"/>
    </location>
</feature>
<feature type="compositionally biased region" description="Pro residues" evidence="8">
    <location>
        <begin position="275"/>
        <end position="287"/>
    </location>
</feature>
<dbReference type="OrthoDB" id="10265969at2759"/>
<feature type="compositionally biased region" description="Basic and acidic residues" evidence="8">
    <location>
        <begin position="1223"/>
        <end position="1234"/>
    </location>
</feature>
<feature type="compositionally biased region" description="Low complexity" evidence="8">
    <location>
        <begin position="129"/>
        <end position="153"/>
    </location>
</feature>
<dbReference type="InterPro" id="IPR036600">
    <property type="entry name" value="PAH_sf"/>
</dbReference>
<evidence type="ECO:0000256" key="8">
    <source>
        <dbReference type="SAM" id="MobiDB-lite"/>
    </source>
</evidence>
<comment type="subcellular location">
    <subcellularLocation>
        <location evidence="1 7">Nucleus</location>
    </subcellularLocation>
</comment>
<feature type="compositionally biased region" description="Basic residues" evidence="8">
    <location>
        <begin position="469"/>
        <end position="482"/>
    </location>
</feature>
<reference evidence="10 11" key="1">
    <citation type="submission" date="2016-07" db="EMBL/GenBank/DDBJ databases">
        <title>Pervasive Adenine N6-methylation of Active Genes in Fungi.</title>
        <authorList>
            <consortium name="DOE Joint Genome Institute"/>
            <person name="Mondo S.J."/>
            <person name="Dannebaum R.O."/>
            <person name="Kuo R.C."/>
            <person name="Labutti K."/>
            <person name="Haridas S."/>
            <person name="Kuo A."/>
            <person name="Salamov A."/>
            <person name="Ahrendt S.R."/>
            <person name="Lipzen A."/>
            <person name="Sullivan W."/>
            <person name="Andreopoulos W.B."/>
            <person name="Clum A."/>
            <person name="Lindquist E."/>
            <person name="Daum C."/>
            <person name="Ramamoorthy G.K."/>
            <person name="Gryganskyi A."/>
            <person name="Culley D."/>
            <person name="Magnuson J.K."/>
            <person name="James T.Y."/>
            <person name="O'Malley M.A."/>
            <person name="Stajich J.E."/>
            <person name="Spatafora J.W."/>
            <person name="Visel A."/>
            <person name="Grigoriev I.V."/>
        </authorList>
    </citation>
    <scope>NUCLEOTIDE SEQUENCE [LARGE SCALE GENOMIC DNA]</scope>
    <source>
        <strain evidence="10 11">NRRL 2496</strain>
    </source>
</reference>
<feature type="region of interest" description="Disordered" evidence="8">
    <location>
        <begin position="883"/>
        <end position="998"/>
    </location>
</feature>
<feature type="domain" description="Histone deacetylase interacting" evidence="9">
    <location>
        <begin position="600"/>
        <end position="701"/>
    </location>
</feature>